<dbReference type="GO" id="GO:0046872">
    <property type="term" value="F:metal ion binding"/>
    <property type="evidence" value="ECO:0007669"/>
    <property type="project" value="UniProtKB-KW"/>
</dbReference>
<proteinExistence type="inferred from homology"/>
<comment type="similarity">
    <text evidence="4">Belongs to the fatty acid desaturase type 2 family.</text>
</comment>
<dbReference type="UniPathway" id="UPA00199"/>
<comment type="subcellular location">
    <subcellularLocation>
        <location evidence="2">Plastid</location>
        <location evidence="2">Chloroplast</location>
    </subcellularLocation>
</comment>
<dbReference type="EnsemblPlants" id="OB04G16920.1">
    <property type="protein sequence ID" value="OB04G16920.1"/>
    <property type="gene ID" value="OB04G16920"/>
</dbReference>
<evidence type="ECO:0000313" key="16">
    <source>
        <dbReference type="EnsemblPlants" id="OB04G16920.1"/>
    </source>
</evidence>
<keyword evidence="13" id="KW-0443">Lipid metabolism</keyword>
<evidence type="ECO:0000256" key="11">
    <source>
        <dbReference type="ARBA" id="ARBA00023002"/>
    </source>
</evidence>
<keyword evidence="8" id="KW-0479">Metal-binding</keyword>
<keyword evidence="5" id="KW-0444">Lipid biosynthesis</keyword>
<evidence type="ECO:0000256" key="6">
    <source>
        <dbReference type="ARBA" id="ARBA00022528"/>
    </source>
</evidence>
<evidence type="ECO:0000256" key="3">
    <source>
        <dbReference type="ARBA" id="ARBA00004872"/>
    </source>
</evidence>
<keyword evidence="11" id="KW-0560">Oxidoreductase</keyword>
<dbReference type="InterPro" id="IPR009078">
    <property type="entry name" value="Ferritin-like_SF"/>
</dbReference>
<dbReference type="Gene3D" id="1.10.620.20">
    <property type="entry name" value="Ribonucleotide Reductase, subunit A"/>
    <property type="match status" value="1"/>
</dbReference>
<evidence type="ECO:0000256" key="4">
    <source>
        <dbReference type="ARBA" id="ARBA00008749"/>
    </source>
</evidence>
<dbReference type="SUPFAM" id="SSF47240">
    <property type="entry name" value="Ferritin-like"/>
    <property type="match status" value="1"/>
</dbReference>
<dbReference type="PANTHER" id="PTHR31155:SF15">
    <property type="entry name" value="ACYL-[ACYL-CARRIER-PROTEIN] DESATURASE 6, CHLOROPLASTIC"/>
    <property type="match status" value="1"/>
</dbReference>
<evidence type="ECO:0000256" key="5">
    <source>
        <dbReference type="ARBA" id="ARBA00022516"/>
    </source>
</evidence>
<dbReference type="GO" id="GO:0006633">
    <property type="term" value="P:fatty acid biosynthetic process"/>
    <property type="evidence" value="ECO:0007669"/>
    <property type="project" value="UniProtKB-KW"/>
</dbReference>
<reference evidence="16" key="1">
    <citation type="journal article" date="2013" name="Nat. Commun.">
        <title>Whole-genome sequencing of Oryza brachyantha reveals mechanisms underlying Oryza genome evolution.</title>
        <authorList>
            <person name="Chen J."/>
            <person name="Huang Q."/>
            <person name="Gao D."/>
            <person name="Wang J."/>
            <person name="Lang Y."/>
            <person name="Liu T."/>
            <person name="Li B."/>
            <person name="Bai Z."/>
            <person name="Luis Goicoechea J."/>
            <person name="Liang C."/>
            <person name="Chen C."/>
            <person name="Zhang W."/>
            <person name="Sun S."/>
            <person name="Liao Y."/>
            <person name="Zhang X."/>
            <person name="Yang L."/>
            <person name="Song C."/>
            <person name="Wang M."/>
            <person name="Shi J."/>
            <person name="Liu G."/>
            <person name="Liu J."/>
            <person name="Zhou H."/>
            <person name="Zhou W."/>
            <person name="Yu Q."/>
            <person name="An N."/>
            <person name="Chen Y."/>
            <person name="Cai Q."/>
            <person name="Wang B."/>
            <person name="Liu B."/>
            <person name="Min J."/>
            <person name="Huang Y."/>
            <person name="Wu H."/>
            <person name="Li Z."/>
            <person name="Zhang Y."/>
            <person name="Yin Y."/>
            <person name="Song W."/>
            <person name="Jiang J."/>
            <person name="Jackson S.A."/>
            <person name="Wing R.A."/>
            <person name="Wang J."/>
            <person name="Chen M."/>
        </authorList>
    </citation>
    <scope>NUCLEOTIDE SEQUENCE [LARGE SCALE GENOMIC DNA]</scope>
    <source>
        <strain evidence="16">cv. IRGC 101232</strain>
    </source>
</reference>
<protein>
    <submittedName>
        <fullName evidence="16">Uncharacterized protein</fullName>
    </submittedName>
</protein>
<dbReference type="HOGENOM" id="CLU_2227295_0_0_1"/>
<keyword evidence="14" id="KW-0275">Fatty acid biosynthesis</keyword>
<evidence type="ECO:0000256" key="2">
    <source>
        <dbReference type="ARBA" id="ARBA00004229"/>
    </source>
</evidence>
<evidence type="ECO:0000256" key="10">
    <source>
        <dbReference type="ARBA" id="ARBA00022946"/>
    </source>
</evidence>
<dbReference type="GO" id="GO:0009570">
    <property type="term" value="C:chloroplast stroma"/>
    <property type="evidence" value="ECO:0007669"/>
    <property type="project" value="TreeGrafter"/>
</dbReference>
<keyword evidence="7" id="KW-0934">Plastid</keyword>
<name>J3LX17_ORYBR</name>
<dbReference type="InterPro" id="IPR005067">
    <property type="entry name" value="Fatty_acid_desaturase-2"/>
</dbReference>
<keyword evidence="10" id="KW-0809">Transit peptide</keyword>
<evidence type="ECO:0000256" key="7">
    <source>
        <dbReference type="ARBA" id="ARBA00022640"/>
    </source>
</evidence>
<evidence type="ECO:0000256" key="15">
    <source>
        <dbReference type="SAM" id="MobiDB-lite"/>
    </source>
</evidence>
<keyword evidence="9" id="KW-0276">Fatty acid metabolism</keyword>
<keyword evidence="12" id="KW-0408">Iron</keyword>
<evidence type="ECO:0000256" key="14">
    <source>
        <dbReference type="ARBA" id="ARBA00023160"/>
    </source>
</evidence>
<dbReference type="Gramene" id="OB04G16920.1">
    <property type="protein sequence ID" value="OB04G16920.1"/>
    <property type="gene ID" value="OB04G16920"/>
</dbReference>
<dbReference type="GO" id="GO:0045300">
    <property type="term" value="F:stearoyl-[ACP] desaturase activity"/>
    <property type="evidence" value="ECO:0007669"/>
    <property type="project" value="InterPro"/>
</dbReference>
<keyword evidence="6" id="KW-0150">Chloroplast</keyword>
<reference evidence="16" key="2">
    <citation type="submission" date="2013-04" db="UniProtKB">
        <authorList>
            <consortium name="EnsemblPlants"/>
        </authorList>
    </citation>
    <scope>IDENTIFICATION</scope>
</reference>
<feature type="region of interest" description="Disordered" evidence="15">
    <location>
        <begin position="86"/>
        <end position="106"/>
    </location>
</feature>
<dbReference type="PANTHER" id="PTHR31155">
    <property type="entry name" value="ACYL- ACYL-CARRIER-PROTEIN DESATURASE-RELATED"/>
    <property type="match status" value="1"/>
</dbReference>
<dbReference type="InterPro" id="IPR012348">
    <property type="entry name" value="RNR-like"/>
</dbReference>
<evidence type="ECO:0000256" key="8">
    <source>
        <dbReference type="ARBA" id="ARBA00022723"/>
    </source>
</evidence>
<evidence type="ECO:0000256" key="13">
    <source>
        <dbReference type="ARBA" id="ARBA00023098"/>
    </source>
</evidence>
<comment type="pathway">
    <text evidence="3">Lipid metabolism; fatty acid metabolism.</text>
</comment>
<evidence type="ECO:0000256" key="9">
    <source>
        <dbReference type="ARBA" id="ARBA00022832"/>
    </source>
</evidence>
<comment type="cofactor">
    <cofactor evidence="1">
        <name>Fe(2+)</name>
        <dbReference type="ChEBI" id="CHEBI:29033"/>
    </cofactor>
</comment>
<dbReference type="AlphaFoldDB" id="J3LX17"/>
<evidence type="ECO:0000256" key="1">
    <source>
        <dbReference type="ARBA" id="ARBA00001954"/>
    </source>
</evidence>
<keyword evidence="17" id="KW-1185">Reference proteome</keyword>
<accession>J3LX17</accession>
<evidence type="ECO:0000256" key="12">
    <source>
        <dbReference type="ARBA" id="ARBA00023004"/>
    </source>
</evidence>
<organism evidence="16">
    <name type="scientific">Oryza brachyantha</name>
    <name type="common">malo sina</name>
    <dbReference type="NCBI Taxonomy" id="4533"/>
    <lineage>
        <taxon>Eukaryota</taxon>
        <taxon>Viridiplantae</taxon>
        <taxon>Streptophyta</taxon>
        <taxon>Embryophyta</taxon>
        <taxon>Tracheophyta</taxon>
        <taxon>Spermatophyta</taxon>
        <taxon>Magnoliopsida</taxon>
        <taxon>Liliopsida</taxon>
        <taxon>Poales</taxon>
        <taxon>Poaceae</taxon>
        <taxon>BOP clade</taxon>
        <taxon>Oryzoideae</taxon>
        <taxon>Oryzeae</taxon>
        <taxon>Oryzinae</taxon>
        <taxon>Oryza</taxon>
    </lineage>
</organism>
<dbReference type="Pfam" id="PF03405">
    <property type="entry name" value="FA_desaturase_2"/>
    <property type="match status" value="1"/>
</dbReference>
<dbReference type="Proteomes" id="UP000006038">
    <property type="component" value="Chromosome 4"/>
</dbReference>
<evidence type="ECO:0000313" key="17">
    <source>
        <dbReference type="Proteomes" id="UP000006038"/>
    </source>
</evidence>
<sequence>MPYAYRKQRMRKSINDLVGSPHGQYSTASRYMYLSGRFDMAEVERTVHRLIRSGMAVDLPCSPYHAFIYTAFQELIGDPSSRFRLPVQQKDSTNQCKYTRKSKITS</sequence>